<accession>A0A4Y6V6A7</accession>
<dbReference type="InterPro" id="IPR024185">
    <property type="entry name" value="FTHF_cligase-like_sf"/>
</dbReference>
<dbReference type="InterPro" id="IPR037171">
    <property type="entry name" value="NagB/RpiA_transferase-like"/>
</dbReference>
<dbReference type="RefSeq" id="WP_141491864.1">
    <property type="nucleotide sequence ID" value="NZ_CP032485.1"/>
</dbReference>
<gene>
    <name evidence="6" type="ORF">D5366_00745</name>
</gene>
<feature type="binding site" evidence="4">
    <location>
        <begin position="134"/>
        <end position="142"/>
    </location>
    <ligand>
        <name>ATP</name>
        <dbReference type="ChEBI" id="CHEBI:30616"/>
    </ligand>
</feature>
<evidence type="ECO:0000256" key="1">
    <source>
        <dbReference type="ARBA" id="ARBA00010638"/>
    </source>
</evidence>
<feature type="binding site" evidence="4">
    <location>
        <begin position="13"/>
        <end position="17"/>
    </location>
    <ligand>
        <name>ATP</name>
        <dbReference type="ChEBI" id="CHEBI:30616"/>
    </ligand>
</feature>
<dbReference type="KEGG" id="ntn:D5366_00745"/>
<keyword evidence="2 4" id="KW-0547">Nucleotide-binding</keyword>
<comment type="catalytic activity">
    <reaction evidence="5">
        <text>(6S)-5-formyl-5,6,7,8-tetrahydrofolate + ATP = (6R)-5,10-methenyltetrahydrofolate + ADP + phosphate</text>
        <dbReference type="Rhea" id="RHEA:10488"/>
        <dbReference type="ChEBI" id="CHEBI:30616"/>
        <dbReference type="ChEBI" id="CHEBI:43474"/>
        <dbReference type="ChEBI" id="CHEBI:57455"/>
        <dbReference type="ChEBI" id="CHEBI:57457"/>
        <dbReference type="ChEBI" id="CHEBI:456216"/>
        <dbReference type="EC" id="6.3.3.2"/>
    </reaction>
</comment>
<keyword evidence="5" id="KW-0460">Magnesium</keyword>
<dbReference type="PIRSF" id="PIRSF006806">
    <property type="entry name" value="FTHF_cligase"/>
    <property type="match status" value="1"/>
</dbReference>
<keyword evidence="5" id="KW-0479">Metal-binding</keyword>
<keyword evidence="6" id="KW-0436">Ligase</keyword>
<keyword evidence="7" id="KW-1185">Reference proteome</keyword>
<dbReference type="Proteomes" id="UP000317214">
    <property type="component" value="Chromosome"/>
</dbReference>
<comment type="cofactor">
    <cofactor evidence="5">
        <name>Mg(2+)</name>
        <dbReference type="ChEBI" id="CHEBI:18420"/>
    </cofactor>
</comment>
<dbReference type="GO" id="GO:0046872">
    <property type="term" value="F:metal ion binding"/>
    <property type="evidence" value="ECO:0007669"/>
    <property type="project" value="UniProtKB-KW"/>
</dbReference>
<dbReference type="EMBL" id="CP032485">
    <property type="protein sequence ID" value="QDH24027.1"/>
    <property type="molecule type" value="Genomic_DNA"/>
</dbReference>
<dbReference type="InterPro" id="IPR002698">
    <property type="entry name" value="FTHF_cligase"/>
</dbReference>
<organism evidence="6 7">
    <name type="scientific">Neokomagataea tanensis</name>
    <dbReference type="NCBI Taxonomy" id="661191"/>
    <lineage>
        <taxon>Bacteria</taxon>
        <taxon>Pseudomonadati</taxon>
        <taxon>Pseudomonadota</taxon>
        <taxon>Alphaproteobacteria</taxon>
        <taxon>Acetobacterales</taxon>
        <taxon>Acetobacteraceae</taxon>
        <taxon>Neokomagataea</taxon>
    </lineage>
</organism>
<evidence type="ECO:0000256" key="5">
    <source>
        <dbReference type="RuleBase" id="RU361279"/>
    </source>
</evidence>
<dbReference type="Gene3D" id="3.40.50.10420">
    <property type="entry name" value="NagB/RpiA/CoA transferase-like"/>
    <property type="match status" value="1"/>
</dbReference>
<dbReference type="NCBIfam" id="TIGR02727">
    <property type="entry name" value="MTHFS_bact"/>
    <property type="match status" value="1"/>
</dbReference>
<evidence type="ECO:0000256" key="3">
    <source>
        <dbReference type="ARBA" id="ARBA00022840"/>
    </source>
</evidence>
<dbReference type="GO" id="GO:0009396">
    <property type="term" value="P:folic acid-containing compound biosynthetic process"/>
    <property type="evidence" value="ECO:0007669"/>
    <property type="project" value="TreeGrafter"/>
</dbReference>
<feature type="binding site" evidence="4">
    <location>
        <position position="61"/>
    </location>
    <ligand>
        <name>substrate</name>
    </ligand>
</feature>
<name>A0A4Y6V6A7_9PROT</name>
<evidence type="ECO:0000256" key="4">
    <source>
        <dbReference type="PIRSR" id="PIRSR006806-1"/>
    </source>
</evidence>
<dbReference type="PANTHER" id="PTHR23407">
    <property type="entry name" value="ATPASE INHIBITOR/5-FORMYLTETRAHYDROFOLATE CYCLO-LIGASE"/>
    <property type="match status" value="1"/>
</dbReference>
<dbReference type="AlphaFoldDB" id="A0A4Y6V6A7"/>
<dbReference type="PANTHER" id="PTHR23407:SF1">
    <property type="entry name" value="5-FORMYLTETRAHYDROFOLATE CYCLO-LIGASE"/>
    <property type="match status" value="1"/>
</dbReference>
<dbReference type="GO" id="GO:0005524">
    <property type="term" value="F:ATP binding"/>
    <property type="evidence" value="ECO:0007669"/>
    <property type="project" value="UniProtKB-KW"/>
</dbReference>
<sequence>MAAPHLLSVDFQKNNLRKHMLRRRGYGVSEGQSNLLRAKLLTLLSGFRHRTIGLVWPMEDEVDLRPIFCELLASGNAIALPETPPKGEPLIFRHWAPDVAMKEGRFRTFFPDSQPVTPDILLVPLLAFDRRGFRLGYGGGYYDRTLARLKSPAFGFALSWQEQVVIPTGPYDCALDAIITEREVIRPRLR</sequence>
<protein>
    <recommendedName>
        <fullName evidence="5">5-formyltetrahydrofolate cyclo-ligase</fullName>
        <ecNumber evidence="5">6.3.3.2</ecNumber>
    </recommendedName>
</protein>
<comment type="similarity">
    <text evidence="1 5">Belongs to the 5-formyltetrahydrofolate cyclo-ligase family.</text>
</comment>
<evidence type="ECO:0000313" key="7">
    <source>
        <dbReference type="Proteomes" id="UP000317214"/>
    </source>
</evidence>
<proteinExistence type="inferred from homology"/>
<dbReference type="GO" id="GO:0035999">
    <property type="term" value="P:tetrahydrofolate interconversion"/>
    <property type="evidence" value="ECO:0007669"/>
    <property type="project" value="TreeGrafter"/>
</dbReference>
<evidence type="ECO:0000256" key="2">
    <source>
        <dbReference type="ARBA" id="ARBA00022741"/>
    </source>
</evidence>
<reference evidence="6 7" key="1">
    <citation type="submission" date="2018-09" db="EMBL/GenBank/DDBJ databases">
        <title>The complete genome sequence of Neokomagataea tanensis NBRC 106556(T).</title>
        <authorList>
            <person name="Chua K.-O."/>
            <person name="See-Too W.-S."/>
            <person name="Hong K.-W."/>
            <person name="Yin W.-F."/>
            <person name="Chan K.-G."/>
        </authorList>
    </citation>
    <scope>NUCLEOTIDE SEQUENCE [LARGE SCALE GENOMIC DNA]</scope>
    <source>
        <strain evidence="7">AH13 \ NBRC 106556</strain>
    </source>
</reference>
<dbReference type="GO" id="GO:0030272">
    <property type="term" value="F:5-formyltetrahydrofolate cyclo-ligase activity"/>
    <property type="evidence" value="ECO:0007669"/>
    <property type="project" value="UniProtKB-EC"/>
</dbReference>
<dbReference type="Pfam" id="PF01812">
    <property type="entry name" value="5-FTHF_cyc-lig"/>
    <property type="match status" value="1"/>
</dbReference>
<dbReference type="EC" id="6.3.3.2" evidence="5"/>
<keyword evidence="3 4" id="KW-0067">ATP-binding</keyword>
<dbReference type="OrthoDB" id="9801938at2"/>
<evidence type="ECO:0000313" key="6">
    <source>
        <dbReference type="EMBL" id="QDH24027.1"/>
    </source>
</evidence>
<dbReference type="SUPFAM" id="SSF100950">
    <property type="entry name" value="NagB/RpiA/CoA transferase-like"/>
    <property type="match status" value="1"/>
</dbReference>